<dbReference type="Proteomes" id="UP001439008">
    <property type="component" value="Unassembled WGS sequence"/>
</dbReference>
<evidence type="ECO:0008006" key="7">
    <source>
        <dbReference type="Google" id="ProtNLM"/>
    </source>
</evidence>
<keyword evidence="2 4" id="KW-0689">Ribosomal protein</keyword>
<comment type="similarity">
    <text evidence="1 4">Belongs to the universal ribosomal protein uL16 family.</text>
</comment>
<proteinExistence type="inferred from homology"/>
<organism evidence="5 6">
    <name type="scientific">Bonamia ostreae</name>
    <dbReference type="NCBI Taxonomy" id="126728"/>
    <lineage>
        <taxon>Eukaryota</taxon>
        <taxon>Sar</taxon>
        <taxon>Rhizaria</taxon>
        <taxon>Endomyxa</taxon>
        <taxon>Ascetosporea</taxon>
        <taxon>Haplosporida</taxon>
        <taxon>Bonamia</taxon>
    </lineage>
</organism>
<dbReference type="PRINTS" id="PR00060">
    <property type="entry name" value="RIBOSOMALL16"/>
</dbReference>
<dbReference type="PANTHER" id="PTHR12220:SF13">
    <property type="entry name" value="LARGE RIBOSOMAL SUBUNIT PROTEIN UL16M"/>
    <property type="match status" value="1"/>
</dbReference>
<name>A0ABV2AKC2_9EUKA</name>
<dbReference type="CDD" id="cd01433">
    <property type="entry name" value="Ribosomal_L16_L10e"/>
    <property type="match status" value="1"/>
</dbReference>
<dbReference type="InterPro" id="IPR036920">
    <property type="entry name" value="Ribosomal_uL16_sf"/>
</dbReference>
<evidence type="ECO:0000256" key="4">
    <source>
        <dbReference type="RuleBase" id="RU004413"/>
    </source>
</evidence>
<evidence type="ECO:0000313" key="5">
    <source>
        <dbReference type="EMBL" id="MES1920082.1"/>
    </source>
</evidence>
<evidence type="ECO:0000256" key="1">
    <source>
        <dbReference type="ARBA" id="ARBA00008931"/>
    </source>
</evidence>
<dbReference type="InterPro" id="IPR000114">
    <property type="entry name" value="Ribosomal_uL16_bact-type"/>
</dbReference>
<dbReference type="InterPro" id="IPR016180">
    <property type="entry name" value="Ribosomal_uL16_dom"/>
</dbReference>
<dbReference type="NCBIfam" id="TIGR01164">
    <property type="entry name" value="rplP_bact"/>
    <property type="match status" value="1"/>
</dbReference>
<evidence type="ECO:0000313" key="6">
    <source>
        <dbReference type="Proteomes" id="UP001439008"/>
    </source>
</evidence>
<reference evidence="5 6" key="1">
    <citation type="journal article" date="2024" name="BMC Biol.">
        <title>Comparative genomics of Ascetosporea gives new insight into the evolutionary basis for animal parasitism in Rhizaria.</title>
        <authorList>
            <person name="Hiltunen Thoren M."/>
            <person name="Onut-Brannstrom I."/>
            <person name="Alfjorden A."/>
            <person name="Peckova H."/>
            <person name="Swords F."/>
            <person name="Hooper C."/>
            <person name="Holzer A.S."/>
            <person name="Bass D."/>
            <person name="Burki F."/>
        </authorList>
    </citation>
    <scope>NUCLEOTIDE SEQUENCE [LARGE SCALE GENOMIC DNA]</scope>
    <source>
        <strain evidence="5">20-A016</strain>
    </source>
</reference>
<dbReference type="EMBL" id="JBDODL010000505">
    <property type="protein sequence ID" value="MES1920082.1"/>
    <property type="molecule type" value="Genomic_DNA"/>
</dbReference>
<dbReference type="InterPro" id="IPR047873">
    <property type="entry name" value="Ribosomal_uL16"/>
</dbReference>
<sequence length="168" mass="19467">MLRFNKPKKMILNDFVLKINKRFAASNLVPKKPKYMKAPKKKVKGTNFNVNANSVIFGTHGLQAIESGRIKNRGLEFMRDILSKRIDKRSKFWLRVFPHWPVTKKDIGSRMGGGKGAVDHYVCRIKKGMVIFEIETLHAKDEEAEKIFKAVIDQMPLKARVIKRRLNF</sequence>
<protein>
    <recommendedName>
        <fullName evidence="7">Ribosomal protein L16</fullName>
    </recommendedName>
</protein>
<dbReference type="Pfam" id="PF00252">
    <property type="entry name" value="Ribosomal_L16"/>
    <property type="match status" value="1"/>
</dbReference>
<keyword evidence="6" id="KW-1185">Reference proteome</keyword>
<comment type="caution">
    <text evidence="5">The sequence shown here is derived from an EMBL/GenBank/DDBJ whole genome shotgun (WGS) entry which is preliminary data.</text>
</comment>
<dbReference type="PANTHER" id="PTHR12220">
    <property type="entry name" value="50S/60S RIBOSOMAL PROTEIN L16"/>
    <property type="match status" value="1"/>
</dbReference>
<evidence type="ECO:0000256" key="2">
    <source>
        <dbReference type="ARBA" id="ARBA00022980"/>
    </source>
</evidence>
<gene>
    <name evidence="5" type="ORF">MHBO_001802</name>
</gene>
<accession>A0ABV2AKC2</accession>
<keyword evidence="3 4" id="KW-0687">Ribonucleoprotein</keyword>
<dbReference type="Gene3D" id="3.90.1170.10">
    <property type="entry name" value="Ribosomal protein L10e/L16"/>
    <property type="match status" value="1"/>
</dbReference>
<evidence type="ECO:0000256" key="3">
    <source>
        <dbReference type="ARBA" id="ARBA00023274"/>
    </source>
</evidence>
<dbReference type="SUPFAM" id="SSF54686">
    <property type="entry name" value="Ribosomal protein L16p/L10e"/>
    <property type="match status" value="1"/>
</dbReference>